<dbReference type="SUPFAM" id="SSF54106">
    <property type="entry name" value="LysM domain"/>
    <property type="match status" value="1"/>
</dbReference>
<dbReference type="Proteomes" id="UP000703269">
    <property type="component" value="Unassembled WGS sequence"/>
</dbReference>
<keyword evidence="1" id="KW-1133">Transmembrane helix</keyword>
<proteinExistence type="predicted"/>
<comment type="caution">
    <text evidence="3">The sequence shown here is derived from an EMBL/GenBank/DDBJ whole genome shotgun (WGS) entry which is preliminary data.</text>
</comment>
<keyword evidence="1" id="KW-0472">Membrane</keyword>
<dbReference type="SMART" id="SM00257">
    <property type="entry name" value="LysM"/>
    <property type="match status" value="1"/>
</dbReference>
<dbReference type="InterPro" id="IPR036779">
    <property type="entry name" value="LysM_dom_sf"/>
</dbReference>
<protein>
    <submittedName>
        <fullName evidence="3">Carbohydrate-binding module family 50 protein</fullName>
    </submittedName>
</protein>
<evidence type="ECO:0000256" key="1">
    <source>
        <dbReference type="SAM" id="Phobius"/>
    </source>
</evidence>
<evidence type="ECO:0000313" key="3">
    <source>
        <dbReference type="EMBL" id="GJE89635.1"/>
    </source>
</evidence>
<dbReference type="EMBL" id="BPQB01000013">
    <property type="protein sequence ID" value="GJE89635.1"/>
    <property type="molecule type" value="Genomic_DNA"/>
</dbReference>
<dbReference type="Gene3D" id="3.10.350.10">
    <property type="entry name" value="LysM domain"/>
    <property type="match status" value="1"/>
</dbReference>
<name>A0A9P3LBW7_9APHY</name>
<accession>A0A9P3LBW7</accession>
<dbReference type="InterPro" id="IPR018392">
    <property type="entry name" value="LysM"/>
</dbReference>
<gene>
    <name evidence="3" type="ORF">PsYK624_057390</name>
</gene>
<reference evidence="3 4" key="1">
    <citation type="submission" date="2021-08" db="EMBL/GenBank/DDBJ databases">
        <title>Draft Genome Sequence of Phanerochaete sordida strain YK-624.</title>
        <authorList>
            <person name="Mori T."/>
            <person name="Dohra H."/>
            <person name="Suzuki T."/>
            <person name="Kawagishi H."/>
            <person name="Hirai H."/>
        </authorList>
    </citation>
    <scope>NUCLEOTIDE SEQUENCE [LARGE SCALE GENOMIC DNA]</scope>
    <source>
        <strain evidence="3 4">YK-624</strain>
    </source>
</reference>
<evidence type="ECO:0000259" key="2">
    <source>
        <dbReference type="PROSITE" id="PS51782"/>
    </source>
</evidence>
<dbReference type="AlphaFoldDB" id="A0A9P3LBW7"/>
<dbReference type="PROSITE" id="PS51782">
    <property type="entry name" value="LYSM"/>
    <property type="match status" value="1"/>
</dbReference>
<organism evidence="3 4">
    <name type="scientific">Phanerochaete sordida</name>
    <dbReference type="NCBI Taxonomy" id="48140"/>
    <lineage>
        <taxon>Eukaryota</taxon>
        <taxon>Fungi</taxon>
        <taxon>Dikarya</taxon>
        <taxon>Basidiomycota</taxon>
        <taxon>Agaricomycotina</taxon>
        <taxon>Agaricomycetes</taxon>
        <taxon>Polyporales</taxon>
        <taxon>Phanerochaetaceae</taxon>
        <taxon>Phanerochaete</taxon>
    </lineage>
</organism>
<feature type="domain" description="LysM" evidence="2">
    <location>
        <begin position="145"/>
        <end position="189"/>
    </location>
</feature>
<dbReference type="OrthoDB" id="2107166at2759"/>
<evidence type="ECO:0000313" key="4">
    <source>
        <dbReference type="Proteomes" id="UP000703269"/>
    </source>
</evidence>
<dbReference type="Pfam" id="PF01476">
    <property type="entry name" value="LysM"/>
    <property type="match status" value="1"/>
</dbReference>
<dbReference type="CDD" id="cd00118">
    <property type="entry name" value="LysM"/>
    <property type="match status" value="1"/>
</dbReference>
<feature type="transmembrane region" description="Helical" evidence="1">
    <location>
        <begin position="106"/>
        <end position="124"/>
    </location>
</feature>
<keyword evidence="4" id="KW-1185">Reference proteome</keyword>
<keyword evidence="1" id="KW-0812">Transmembrane</keyword>
<sequence>MGRWTQYDEDEYRLPEGMQRAGYDADTGKYYFKDRAGKVWEGPEGAQYGELKPVGSKPVVLHETPEDDEDLEAAGRRPDGYQPLALDAGAASRPVRGMNSQAYRTLFPFFMIVIVALLLVWRLVGPHFHDDSGTPQVSFCTGNTTAYRVQAGDTCWDISQGHSFSLKRLRDANQGLDCDRLTPGEIICLPPSDPQRK</sequence>